<dbReference type="FunFam" id="3.40.800.10:FF:000012">
    <property type="entry name" value="Arginase"/>
    <property type="match status" value="1"/>
</dbReference>
<comment type="cofactor">
    <cofactor evidence="10 13">
        <name>Mn(2+)</name>
        <dbReference type="ChEBI" id="CHEBI:29035"/>
    </cofactor>
    <text evidence="10 13">Binds 2 manganese ions per subunit.</text>
</comment>
<keyword evidence="4 13" id="KW-0056">Arginine metabolism</keyword>
<dbReference type="GO" id="GO:0006525">
    <property type="term" value="P:arginine metabolic process"/>
    <property type="evidence" value="ECO:0007669"/>
    <property type="project" value="UniProtKB-KW"/>
</dbReference>
<keyword evidence="6 12" id="KW-0378">Hydrolase</keyword>
<evidence type="ECO:0000313" key="15">
    <source>
        <dbReference type="Proteomes" id="UP000007394"/>
    </source>
</evidence>
<reference evidence="14 15" key="1">
    <citation type="journal article" date="2012" name="Front. Microbiol.">
        <title>Complete genome of Ignavibacterium album, a metabolically versatile, flagellated, facultative anaerobe from the phylum Chlorobi.</title>
        <authorList>
            <person name="Liu Z."/>
            <person name="Frigaard N.-U."/>
            <person name="Vogl K."/>
            <person name="Iino T."/>
            <person name="Ohkuma M."/>
            <person name="Overmann J."/>
            <person name="Bryant D.A."/>
        </authorList>
    </citation>
    <scope>NUCLEOTIDE SEQUENCE [LARGE SCALE GENOMIC DNA]</scope>
    <source>
        <strain evidence="15">DSM 19864 / JCM 16511 / NBRC 101810 / Mat9-16</strain>
    </source>
</reference>
<evidence type="ECO:0000256" key="4">
    <source>
        <dbReference type="ARBA" id="ARBA00022503"/>
    </source>
</evidence>
<accession>I0AG16</accession>
<dbReference type="PRINTS" id="PR00116">
    <property type="entry name" value="ARGINASE"/>
</dbReference>
<dbReference type="Proteomes" id="UP000007394">
    <property type="component" value="Chromosome"/>
</dbReference>
<evidence type="ECO:0000256" key="9">
    <source>
        <dbReference type="NCBIfam" id="TIGR01229"/>
    </source>
</evidence>
<dbReference type="SUPFAM" id="SSF52768">
    <property type="entry name" value="Arginase/deacetylase"/>
    <property type="match status" value="1"/>
</dbReference>
<dbReference type="GO" id="GO:0004053">
    <property type="term" value="F:arginase activity"/>
    <property type="evidence" value="ECO:0007669"/>
    <property type="project" value="UniProtKB-UniRule"/>
</dbReference>
<evidence type="ECO:0000256" key="10">
    <source>
        <dbReference type="PIRSR" id="PIRSR036979-1"/>
    </source>
</evidence>
<comment type="catalytic activity">
    <reaction evidence="8 13">
        <text>L-arginine + H2O = urea + L-ornithine</text>
        <dbReference type="Rhea" id="RHEA:20569"/>
        <dbReference type="ChEBI" id="CHEBI:15377"/>
        <dbReference type="ChEBI" id="CHEBI:16199"/>
        <dbReference type="ChEBI" id="CHEBI:32682"/>
        <dbReference type="ChEBI" id="CHEBI:46911"/>
        <dbReference type="EC" id="3.5.3.1"/>
    </reaction>
</comment>
<dbReference type="PROSITE" id="PS51409">
    <property type="entry name" value="ARGINASE_2"/>
    <property type="match status" value="1"/>
</dbReference>
<dbReference type="EC" id="3.5.3.1" evidence="2 9"/>
<comment type="similarity">
    <text evidence="11 12">Belongs to the arginase family.</text>
</comment>
<proteinExistence type="inferred from homology"/>
<evidence type="ECO:0000256" key="12">
    <source>
        <dbReference type="RuleBase" id="RU003684"/>
    </source>
</evidence>
<comment type="pathway">
    <text evidence="1">Nitrogen metabolism; urea cycle; L-ornithine and urea from L-arginine: step 1/1.</text>
</comment>
<dbReference type="STRING" id="945713.IALB_0211"/>
<feature type="binding site" evidence="10">
    <location>
        <position position="109"/>
    </location>
    <ligand>
        <name>Mn(2+)</name>
        <dbReference type="ChEBI" id="CHEBI:29035"/>
        <label>1</label>
    </ligand>
</feature>
<protein>
    <recommendedName>
        <fullName evidence="3 9">Arginase</fullName>
        <ecNumber evidence="2 9">3.5.3.1</ecNumber>
    </recommendedName>
</protein>
<name>I0AG16_IGNAJ</name>
<dbReference type="Gene3D" id="3.40.800.10">
    <property type="entry name" value="Ureohydrolase domain"/>
    <property type="match status" value="1"/>
</dbReference>
<dbReference type="PIRSF" id="PIRSF036979">
    <property type="entry name" value="Arginase"/>
    <property type="match status" value="1"/>
</dbReference>
<dbReference type="Pfam" id="PF00491">
    <property type="entry name" value="Arginase"/>
    <property type="match status" value="1"/>
</dbReference>
<keyword evidence="15" id="KW-1185">Reference proteome</keyword>
<dbReference type="EMBL" id="CP003418">
    <property type="protein sequence ID" value="AFH47923.1"/>
    <property type="molecule type" value="Genomic_DNA"/>
</dbReference>
<dbReference type="GO" id="GO:0005737">
    <property type="term" value="C:cytoplasm"/>
    <property type="evidence" value="ECO:0007669"/>
    <property type="project" value="TreeGrafter"/>
</dbReference>
<dbReference type="PANTHER" id="PTHR43782">
    <property type="entry name" value="ARGINASE"/>
    <property type="match status" value="1"/>
</dbReference>
<evidence type="ECO:0000313" key="14">
    <source>
        <dbReference type="EMBL" id="AFH47923.1"/>
    </source>
</evidence>
<dbReference type="NCBIfam" id="TIGR01229">
    <property type="entry name" value="rocF_arginase"/>
    <property type="match status" value="1"/>
</dbReference>
<dbReference type="InterPro" id="IPR023696">
    <property type="entry name" value="Ureohydrolase_dom_sf"/>
</dbReference>
<evidence type="ECO:0000256" key="7">
    <source>
        <dbReference type="ARBA" id="ARBA00023211"/>
    </source>
</evidence>
<dbReference type="InterPro" id="IPR014033">
    <property type="entry name" value="Arginase"/>
</dbReference>
<gene>
    <name evidence="14" type="ordered locus">IALB_0211</name>
</gene>
<organism evidence="14 15">
    <name type="scientific">Ignavibacterium album (strain DSM 19864 / JCM 16511 / NBRC 101810 / Mat9-16)</name>
    <dbReference type="NCBI Taxonomy" id="945713"/>
    <lineage>
        <taxon>Bacteria</taxon>
        <taxon>Pseudomonadati</taxon>
        <taxon>Ignavibacteriota</taxon>
        <taxon>Ignavibacteria</taxon>
        <taxon>Ignavibacteriales</taxon>
        <taxon>Ignavibacteriaceae</taxon>
        <taxon>Ignavibacterium</taxon>
    </lineage>
</organism>
<dbReference type="eggNOG" id="COG0010">
    <property type="taxonomic scope" value="Bacteria"/>
</dbReference>
<dbReference type="InterPro" id="IPR006035">
    <property type="entry name" value="Ureohydrolase"/>
</dbReference>
<dbReference type="KEGG" id="ial:IALB_0211"/>
<feature type="binding site" evidence="10">
    <location>
        <position position="240"/>
    </location>
    <ligand>
        <name>Mn(2+)</name>
        <dbReference type="ChEBI" id="CHEBI:29035"/>
        <label>1</label>
    </ligand>
</feature>
<keyword evidence="7 10" id="KW-0464">Manganese</keyword>
<evidence type="ECO:0000256" key="3">
    <source>
        <dbReference type="ARBA" id="ARBA00018123"/>
    </source>
</evidence>
<evidence type="ECO:0000256" key="2">
    <source>
        <dbReference type="ARBA" id="ARBA00012168"/>
    </source>
</evidence>
<evidence type="ECO:0000256" key="6">
    <source>
        <dbReference type="ARBA" id="ARBA00022801"/>
    </source>
</evidence>
<sequence>MPTAKNDCFMPRENISIIGFPMDLGSGRRGVDMGPSALRIANLERRLRNLGYKVEDLGDIKIKIMEKQRVGDPKLRYLNEVLKTSLTLARTVEKVLDKGNFPLCIGGDHSMAIGTIAGIAAHCKKNKKSLGVIWIDAHADMNTHETTPSGNIHGMPLAASMGLGHPSLVNFYGIKPKLKPEHCALIGIRSVDIEERKNIRKLNPAVYTMSDVDKLGIHRVISRVLKQFRQQVDHIHVSFDVDSVDPSIAPGVGTPVKGGLNYREAHLLMETIAECGCMSSLEVAEVNPILDVHNTSAVFAAELIASSMGQRIL</sequence>
<dbReference type="AlphaFoldDB" id="I0AG16"/>
<dbReference type="PATRIC" id="fig|945713.3.peg.209"/>
<dbReference type="GO" id="GO:0030145">
    <property type="term" value="F:manganese ion binding"/>
    <property type="evidence" value="ECO:0007669"/>
    <property type="project" value="TreeGrafter"/>
</dbReference>
<feature type="binding site" evidence="10">
    <location>
        <position position="136"/>
    </location>
    <ligand>
        <name>Mn(2+)</name>
        <dbReference type="ChEBI" id="CHEBI:29035"/>
        <label>1</label>
    </ligand>
</feature>
<dbReference type="PROSITE" id="PS01053">
    <property type="entry name" value="ARGINASE_1"/>
    <property type="match status" value="1"/>
</dbReference>
<dbReference type="GO" id="GO:0000050">
    <property type="term" value="P:urea cycle"/>
    <property type="evidence" value="ECO:0007669"/>
    <property type="project" value="UniProtKB-UniPathway"/>
</dbReference>
<dbReference type="CDD" id="cd09989">
    <property type="entry name" value="Arginase"/>
    <property type="match status" value="1"/>
</dbReference>
<evidence type="ECO:0000256" key="5">
    <source>
        <dbReference type="ARBA" id="ARBA00022723"/>
    </source>
</evidence>
<feature type="binding site" evidence="10">
    <location>
        <position position="242"/>
    </location>
    <ligand>
        <name>Mn(2+)</name>
        <dbReference type="ChEBI" id="CHEBI:29035"/>
        <label>1</label>
    </ligand>
</feature>
<evidence type="ECO:0000256" key="1">
    <source>
        <dbReference type="ARBA" id="ARBA00005098"/>
    </source>
</evidence>
<dbReference type="PANTHER" id="PTHR43782:SF3">
    <property type="entry name" value="ARGINASE"/>
    <property type="match status" value="1"/>
</dbReference>
<evidence type="ECO:0000256" key="8">
    <source>
        <dbReference type="ARBA" id="ARBA00047391"/>
    </source>
</evidence>
<feature type="binding site" evidence="10">
    <location>
        <position position="140"/>
    </location>
    <ligand>
        <name>Mn(2+)</name>
        <dbReference type="ChEBI" id="CHEBI:29035"/>
        <label>1</label>
    </ligand>
</feature>
<evidence type="ECO:0000256" key="13">
    <source>
        <dbReference type="RuleBase" id="RU361159"/>
    </source>
</evidence>
<dbReference type="UniPathway" id="UPA00158">
    <property type="reaction ID" value="UER00270"/>
</dbReference>
<feature type="binding site" evidence="10">
    <location>
        <position position="138"/>
    </location>
    <ligand>
        <name>Mn(2+)</name>
        <dbReference type="ChEBI" id="CHEBI:29035"/>
        <label>1</label>
    </ligand>
</feature>
<keyword evidence="5 10" id="KW-0479">Metal-binding</keyword>
<evidence type="ECO:0000256" key="11">
    <source>
        <dbReference type="PROSITE-ProRule" id="PRU00742"/>
    </source>
</evidence>
<dbReference type="HOGENOM" id="CLU_039478_6_2_10"/>
<dbReference type="InterPro" id="IPR020855">
    <property type="entry name" value="Ureohydrolase_Mn_BS"/>
</dbReference>